<dbReference type="CDD" id="cd03801">
    <property type="entry name" value="GT4_PimA-like"/>
    <property type="match status" value="1"/>
</dbReference>
<keyword evidence="1" id="KW-0328">Glycosyltransferase</keyword>
<gene>
    <name evidence="4" type="ORF">C4N22_04710</name>
</gene>
<dbReference type="RefSeq" id="WP_112148156.1">
    <property type="nucleotide sequence ID" value="NZ_PRLE01000002.1"/>
</dbReference>
<dbReference type="OrthoDB" id="9806653at2"/>
<protein>
    <submittedName>
        <fullName evidence="4">Glycosyl transferase</fullName>
    </submittedName>
</protein>
<accession>A0A329UF80</accession>
<dbReference type="Proteomes" id="UP000250583">
    <property type="component" value="Unassembled WGS sequence"/>
</dbReference>
<evidence type="ECO:0000256" key="1">
    <source>
        <dbReference type="ARBA" id="ARBA00022676"/>
    </source>
</evidence>
<dbReference type="SUPFAM" id="SSF53756">
    <property type="entry name" value="UDP-Glycosyltransferase/glycogen phosphorylase"/>
    <property type="match status" value="1"/>
</dbReference>
<name>A0A329UF80_9FIRM</name>
<keyword evidence="2 4" id="KW-0808">Transferase</keyword>
<dbReference type="EMBL" id="PRLE01000002">
    <property type="protein sequence ID" value="RAW60205.1"/>
    <property type="molecule type" value="Genomic_DNA"/>
</dbReference>
<comment type="caution">
    <text evidence="4">The sequence shown here is derived from an EMBL/GenBank/DDBJ whole genome shotgun (WGS) entry which is preliminary data.</text>
</comment>
<dbReference type="GO" id="GO:0016757">
    <property type="term" value="F:glycosyltransferase activity"/>
    <property type="evidence" value="ECO:0007669"/>
    <property type="project" value="UniProtKB-KW"/>
</dbReference>
<dbReference type="AlphaFoldDB" id="A0A329UF80"/>
<dbReference type="Pfam" id="PF00534">
    <property type="entry name" value="Glycos_transf_1"/>
    <property type="match status" value="1"/>
</dbReference>
<dbReference type="InterPro" id="IPR001296">
    <property type="entry name" value="Glyco_trans_1"/>
</dbReference>
<proteinExistence type="predicted"/>
<evidence type="ECO:0000313" key="4">
    <source>
        <dbReference type="EMBL" id="RAW60205.1"/>
    </source>
</evidence>
<feature type="domain" description="Glycosyl transferase family 1" evidence="3">
    <location>
        <begin position="214"/>
        <end position="351"/>
    </location>
</feature>
<dbReference type="PANTHER" id="PTHR12526:SF629">
    <property type="entry name" value="TEICHURONIC ACID BIOSYNTHESIS GLYCOSYLTRANSFERASE TUAH-RELATED"/>
    <property type="match status" value="1"/>
</dbReference>
<sequence>MKLVFAHDHKLRLIDGKYYTVGGLRDSITDRYMEYFDSLTIFCRAIEKQPYDTQLFELKNPKIKVKPVSNGSLILSQSALRMMEEEIKNADALIVKLHSKIAEYAIKYARKYKIPYLVEVVGCPWDAYWNHSIKGKIVAPMMTLSTKKEVKRAPYAVYVTKEFLEKRYPCDGKWIDCSDVELQSVDETVLSRRLEKIQRMGEQLTLGTLAQVDVRYKGQEYVIHAIAELKKRGKIVKYKLAGSGSNQYLHDIAKKYGVDNQVEFCGVLSHDQVFGWLDDIDFYIQPSKQEGLPRSMVEAISRACPSAGSTAGGMRELVSSDYIFHKANVNEIVNLIDGLTKEKLTQEACRNFKTAQNYKKEVLDAKRRTFYKNFAERCWQHKQGEV</sequence>
<reference evidence="4 5" key="1">
    <citation type="submission" date="2018-02" db="EMBL/GenBank/DDBJ databases">
        <title>Complete genome sequencing of Faecalibacterium prausnitzii strains isolated from the human gut.</title>
        <authorList>
            <person name="Fitzgerald B.C."/>
            <person name="Shkoporov A.N."/>
            <person name="Ross P.R."/>
            <person name="Hill C."/>
        </authorList>
    </citation>
    <scope>NUCLEOTIDE SEQUENCE [LARGE SCALE GENOMIC DNA]</scope>
    <source>
        <strain evidence="4 5">APC923/61-1</strain>
    </source>
</reference>
<evidence type="ECO:0000313" key="5">
    <source>
        <dbReference type="Proteomes" id="UP000250583"/>
    </source>
</evidence>
<dbReference type="PANTHER" id="PTHR12526">
    <property type="entry name" value="GLYCOSYLTRANSFERASE"/>
    <property type="match status" value="1"/>
</dbReference>
<evidence type="ECO:0000256" key="2">
    <source>
        <dbReference type="ARBA" id="ARBA00022679"/>
    </source>
</evidence>
<dbReference type="Gene3D" id="3.40.50.2000">
    <property type="entry name" value="Glycogen Phosphorylase B"/>
    <property type="match status" value="2"/>
</dbReference>
<organism evidence="4 5">
    <name type="scientific">Faecalibacterium prausnitzii</name>
    <dbReference type="NCBI Taxonomy" id="853"/>
    <lineage>
        <taxon>Bacteria</taxon>
        <taxon>Bacillati</taxon>
        <taxon>Bacillota</taxon>
        <taxon>Clostridia</taxon>
        <taxon>Eubacteriales</taxon>
        <taxon>Oscillospiraceae</taxon>
        <taxon>Faecalibacterium</taxon>
    </lineage>
</organism>
<evidence type="ECO:0000259" key="3">
    <source>
        <dbReference type="Pfam" id="PF00534"/>
    </source>
</evidence>